<keyword evidence="3" id="KW-1185">Reference proteome</keyword>
<accession>A0AAV8UYK4</accession>
<keyword evidence="1" id="KW-0812">Transmembrane</keyword>
<sequence>MTTFVGPLSAGRSSLSPAGARAQCQRRRLEWRRVVRCQSSHLLLGAEQLTPAVEIYGKLFFFAIGLVVSTFVSIFFVGILASRNIEDVSKQMSEDDFDDEEMMDKFNTAMDARRAKQLPEED</sequence>
<keyword evidence="1" id="KW-0472">Membrane</keyword>
<feature type="transmembrane region" description="Helical" evidence="1">
    <location>
        <begin position="59"/>
        <end position="82"/>
    </location>
</feature>
<dbReference type="Proteomes" id="UP001157974">
    <property type="component" value="Unassembled WGS sequence"/>
</dbReference>
<reference evidence="2 3" key="1">
    <citation type="journal article" date="2023" name="Nat. Commun.">
        <title>Origin of minicircular mitochondrial genomes in red algae.</title>
        <authorList>
            <person name="Lee Y."/>
            <person name="Cho C.H."/>
            <person name="Lee Y.M."/>
            <person name="Park S.I."/>
            <person name="Yang J.H."/>
            <person name="West J.A."/>
            <person name="Bhattacharya D."/>
            <person name="Yoon H.S."/>
        </authorList>
    </citation>
    <scope>NUCLEOTIDE SEQUENCE [LARGE SCALE GENOMIC DNA]</scope>
    <source>
        <strain evidence="2 3">CCMP1338</strain>
        <tissue evidence="2">Whole cell</tissue>
    </source>
</reference>
<evidence type="ECO:0000313" key="2">
    <source>
        <dbReference type="EMBL" id="KAJ8907686.1"/>
    </source>
</evidence>
<organism evidence="2 3">
    <name type="scientific">Rhodosorus marinus</name>
    <dbReference type="NCBI Taxonomy" id="101924"/>
    <lineage>
        <taxon>Eukaryota</taxon>
        <taxon>Rhodophyta</taxon>
        <taxon>Stylonematophyceae</taxon>
        <taxon>Stylonematales</taxon>
        <taxon>Stylonemataceae</taxon>
        <taxon>Rhodosorus</taxon>
    </lineage>
</organism>
<dbReference type="EMBL" id="JAMWBK010000002">
    <property type="protein sequence ID" value="KAJ8907686.1"/>
    <property type="molecule type" value="Genomic_DNA"/>
</dbReference>
<comment type="caution">
    <text evidence="2">The sequence shown here is derived from an EMBL/GenBank/DDBJ whole genome shotgun (WGS) entry which is preliminary data.</text>
</comment>
<name>A0AAV8UYK4_9RHOD</name>
<keyword evidence="1" id="KW-1133">Transmembrane helix</keyword>
<proteinExistence type="predicted"/>
<evidence type="ECO:0000256" key="1">
    <source>
        <dbReference type="SAM" id="Phobius"/>
    </source>
</evidence>
<dbReference type="AlphaFoldDB" id="A0AAV8UYK4"/>
<protein>
    <submittedName>
        <fullName evidence="2">Uncharacterized protein</fullName>
    </submittedName>
</protein>
<gene>
    <name evidence="2" type="ORF">NDN08_007793</name>
</gene>
<evidence type="ECO:0000313" key="3">
    <source>
        <dbReference type="Proteomes" id="UP001157974"/>
    </source>
</evidence>